<name>A0A0E3UPS0_9GAMM</name>
<keyword evidence="2" id="KW-1185">Reference proteome</keyword>
<dbReference type="InterPro" id="IPR027417">
    <property type="entry name" value="P-loop_NTPase"/>
</dbReference>
<dbReference type="AlphaFoldDB" id="A0A0E3UPS0"/>
<protein>
    <submittedName>
        <fullName evidence="1">Uncharacterized protein</fullName>
    </submittedName>
</protein>
<evidence type="ECO:0000313" key="1">
    <source>
        <dbReference type="EMBL" id="AKC88060.1"/>
    </source>
</evidence>
<dbReference type="EMBL" id="CP011144">
    <property type="protein sequence ID" value="AKC88060.1"/>
    <property type="molecule type" value="Genomic_DNA"/>
</dbReference>
<proteinExistence type="predicted"/>
<sequence>MHSLPWLSAAVREVAGVKAVTGEIDFLIVHPELGVLAVEVKGGAHKVQGLAFVHVTSGNVSRAVEQARASAHGLARWLGVKPGLRLKIGYALIFPDSDFNGQIASVALTDVTVDPPESIVIDRSGLPVIGQRIVEIMTYWKAALANSALGDQRRNALINTICPSFDGTPAWASRVVWDEQVWLRLTAEQSAIVDDAVMGNRRVITGWPGTGKTLILIESARRLLQDGKRVLVLTYNTLLARYIRKQIGDDKRLKVGTWHSLCASTASRTRRDDGEMDREWLEVGCLEDIRGAASRSSVQQFDAVLIDEAQTFRAEWLEWLCGWHSQGQMLAFCDETQVFSFEQDRVSLSRLCEQVGGARPFALTTVIRSPKAVYQRLRSVKESDYQLHMPRDLEADTLMEELVDGMHDALSRTLAILARSGIRDSDIVVLDKFGHLAKSDERQDLHCYALSRYRGMESPVVVICNAQEMDDAELFCAYSRATTLCIALYDAEILGVRGAGCRFQATVISEPGNGERASNARLKAQTGEIVRANFLPKWFDLHSVEVGWLREWGAWIVVVQNELSLYWIDYLSSHYPWPIYYWHESSLREIQGASPVSSAGEDSPAGAHYQVRHCGNCSMITPQRRNPLSGDDLWKCSICEWDEIAVPESPDDWMVEEIRGLDDLVAVENPKLLGESERKSLPLSLAAGAALLFAERDLTRDLVGYDQMYGGRISYHAALGFVYSLINLLPIGGKLTVAGMARELYGRYLVPDGLTFETWKRDFAQACGVAYKRGHLEKIAKGVYAIGRGHESTPRA</sequence>
<evidence type="ECO:0000313" key="2">
    <source>
        <dbReference type="Proteomes" id="UP000033067"/>
    </source>
</evidence>
<dbReference type="Pfam" id="PF13245">
    <property type="entry name" value="AAA_19"/>
    <property type="match status" value="1"/>
</dbReference>
<dbReference type="PATRIC" id="fig|314722.6.peg.3488"/>
<accession>A0A0E3UPS0</accession>
<dbReference type="Proteomes" id="UP000033067">
    <property type="component" value="Chromosome"/>
</dbReference>
<organism evidence="1 2">
    <name type="scientific">Pseudoxanthomonas suwonensis</name>
    <dbReference type="NCBI Taxonomy" id="314722"/>
    <lineage>
        <taxon>Bacteria</taxon>
        <taxon>Pseudomonadati</taxon>
        <taxon>Pseudomonadota</taxon>
        <taxon>Gammaproteobacteria</taxon>
        <taxon>Lysobacterales</taxon>
        <taxon>Lysobacteraceae</taxon>
        <taxon>Pseudoxanthomonas</taxon>
    </lineage>
</organism>
<dbReference type="KEGG" id="psuw:WQ53_16090"/>
<gene>
    <name evidence="1" type="ORF">WQ53_16090</name>
</gene>
<dbReference type="SUPFAM" id="SSF52540">
    <property type="entry name" value="P-loop containing nucleoside triphosphate hydrolases"/>
    <property type="match status" value="1"/>
</dbReference>
<reference evidence="1 2" key="1">
    <citation type="journal article" date="2015" name="Genome Announc.">
        <title>Complete Genome Sequence of Pseudoxanthomonas suwonensis Strain J1, a Cellulose-Degrading Bacterium Isolated from Leaf- and Wood-Enriched Soil.</title>
        <authorList>
            <person name="Hou L."/>
            <person name="Jiang J."/>
            <person name="Xu Z."/>
            <person name="Zhou Y."/>
            <person name="Leung F.C."/>
        </authorList>
    </citation>
    <scope>NUCLEOTIDE SEQUENCE [LARGE SCALE GENOMIC DNA]</scope>
    <source>
        <strain evidence="1 2">J1</strain>
    </source>
</reference>
<dbReference type="Gene3D" id="3.40.50.300">
    <property type="entry name" value="P-loop containing nucleotide triphosphate hydrolases"/>
    <property type="match status" value="1"/>
</dbReference>